<dbReference type="NCBIfam" id="NF005085">
    <property type="entry name" value="PRK06520.1"/>
    <property type="match status" value="1"/>
</dbReference>
<dbReference type="Proteomes" id="UP000051054">
    <property type="component" value="Unassembled WGS sequence"/>
</dbReference>
<evidence type="ECO:0000313" key="2">
    <source>
        <dbReference type="EMBL" id="KRM19480.1"/>
    </source>
</evidence>
<evidence type="ECO:0000259" key="1">
    <source>
        <dbReference type="Pfam" id="PF01717"/>
    </source>
</evidence>
<dbReference type="Gene3D" id="3.20.20.210">
    <property type="match status" value="1"/>
</dbReference>
<keyword evidence="3" id="KW-1185">Reference proteome</keyword>
<dbReference type="PATRIC" id="fig|1423755.3.peg.21"/>
<dbReference type="GO" id="GO:0008270">
    <property type="term" value="F:zinc ion binding"/>
    <property type="evidence" value="ECO:0007669"/>
    <property type="project" value="InterPro"/>
</dbReference>
<dbReference type="EMBL" id="AZGD01000042">
    <property type="protein sequence ID" value="KRM19480.1"/>
    <property type="molecule type" value="Genomic_DNA"/>
</dbReference>
<reference evidence="2 3" key="1">
    <citation type="journal article" date="2015" name="Genome Announc.">
        <title>Expanding the biotechnology potential of lactobacilli through comparative genomics of 213 strains and associated genera.</title>
        <authorList>
            <person name="Sun Z."/>
            <person name="Harris H.M."/>
            <person name="McCann A."/>
            <person name="Guo C."/>
            <person name="Argimon S."/>
            <person name="Zhang W."/>
            <person name="Yang X."/>
            <person name="Jeffery I.B."/>
            <person name="Cooney J.C."/>
            <person name="Kagawa T.F."/>
            <person name="Liu W."/>
            <person name="Song Y."/>
            <person name="Salvetti E."/>
            <person name="Wrobel A."/>
            <person name="Rasinkangas P."/>
            <person name="Parkhill J."/>
            <person name="Rea M.C."/>
            <person name="O'Sullivan O."/>
            <person name="Ritari J."/>
            <person name="Douillard F.P."/>
            <person name="Paul Ross R."/>
            <person name="Yang R."/>
            <person name="Briner A.E."/>
            <person name="Felis G.E."/>
            <person name="de Vos W.M."/>
            <person name="Barrangou R."/>
            <person name="Klaenhammer T.R."/>
            <person name="Caufield P.W."/>
            <person name="Cui Y."/>
            <person name="Zhang H."/>
            <person name="O'Toole P.W."/>
        </authorList>
    </citation>
    <scope>NUCLEOTIDE SEQUENCE [LARGE SCALE GENOMIC DNA]</scope>
    <source>
        <strain evidence="2 3">DSM 18933</strain>
    </source>
</reference>
<dbReference type="eggNOG" id="COG0620">
    <property type="taxonomic scope" value="Bacteria"/>
</dbReference>
<accession>A0A0R1WNI8</accession>
<dbReference type="GO" id="GO:0032259">
    <property type="term" value="P:methylation"/>
    <property type="evidence" value="ECO:0007669"/>
    <property type="project" value="UniProtKB-KW"/>
</dbReference>
<dbReference type="GO" id="GO:0003871">
    <property type="term" value="F:5-methyltetrahydropteroyltriglutamate-homocysteine S-methyltransferase activity"/>
    <property type="evidence" value="ECO:0007669"/>
    <property type="project" value="InterPro"/>
</dbReference>
<sequence>MEEFKMVKFNDENIHFDIVGSFLRPEALKEAREQFENGRLDAKSLERIEDQEITKLVAQQKAAGLKFVSDGEFRRAYWHLDTFWGFDGIDHVQADNGYFFHGEETKADAAALNGKISFSGNHPDVAAFKFLYQLTKDDPTILARQSIPAPAQLYLELFRDEKYTENTRKYYPNNQELIYDIVSAYRGLIEALYQAGCRDLKLDDCTWGVIVDDDAWQVVAKEGNLSRQEVQELYLELNNRVLADWPADLRLSTHICRGNYHSTWAAKGGYGVVADAVFLKENVDAFYLEFDDERSGGFEPLAKVPTTKEVVLGIVTSKNPKLETKAELKARLKEASRYVPKENLVLSTQCGFASTEEGNKLTFEQQWDKIKLVIQTAKEFWQE</sequence>
<gene>
    <name evidence="2" type="ORF">FC40_GL000020</name>
</gene>
<name>A0A0R1WNI8_9LACO</name>
<dbReference type="InterPro" id="IPR002629">
    <property type="entry name" value="Met_Synth_C/arc"/>
</dbReference>
<proteinExistence type="predicted"/>
<evidence type="ECO:0000313" key="3">
    <source>
        <dbReference type="Proteomes" id="UP000051054"/>
    </source>
</evidence>
<dbReference type="PANTHER" id="PTHR43844">
    <property type="entry name" value="METHIONINE SYNTHASE"/>
    <property type="match status" value="1"/>
</dbReference>
<dbReference type="CDD" id="cd03311">
    <property type="entry name" value="CIMS_C_terminal_like"/>
    <property type="match status" value="1"/>
</dbReference>
<dbReference type="Pfam" id="PF01717">
    <property type="entry name" value="Meth_synt_2"/>
    <property type="match status" value="2"/>
</dbReference>
<dbReference type="AlphaFoldDB" id="A0A0R1WNI8"/>
<keyword evidence="2" id="KW-0808">Transferase</keyword>
<feature type="domain" description="Cobalamin-independent methionine synthase MetE C-terminal/archaeal" evidence="1">
    <location>
        <begin position="175"/>
        <end position="356"/>
    </location>
</feature>
<dbReference type="PANTHER" id="PTHR43844:SF1">
    <property type="entry name" value="METHIONINE SYNTHASE"/>
    <property type="match status" value="1"/>
</dbReference>
<dbReference type="GO" id="GO:0009086">
    <property type="term" value="P:methionine biosynthetic process"/>
    <property type="evidence" value="ECO:0007669"/>
    <property type="project" value="InterPro"/>
</dbReference>
<dbReference type="SUPFAM" id="SSF51726">
    <property type="entry name" value="UROD/MetE-like"/>
    <property type="match status" value="1"/>
</dbReference>
<feature type="domain" description="Cobalamin-independent methionine synthase MetE C-terminal/archaeal" evidence="1">
    <location>
        <begin position="19"/>
        <end position="77"/>
    </location>
</feature>
<organism evidence="2 3">
    <name type="scientific">Ligilactobacillus hayakitensis DSM 18933 = JCM 14209</name>
    <dbReference type="NCBI Taxonomy" id="1423755"/>
    <lineage>
        <taxon>Bacteria</taxon>
        <taxon>Bacillati</taxon>
        <taxon>Bacillota</taxon>
        <taxon>Bacilli</taxon>
        <taxon>Lactobacillales</taxon>
        <taxon>Lactobacillaceae</taxon>
        <taxon>Ligilactobacillus</taxon>
    </lineage>
</organism>
<protein>
    <submittedName>
        <fullName evidence="2">5-methyltetrahydropteroyltriglutamate--homocysteine methyltransferase</fullName>
    </submittedName>
</protein>
<keyword evidence="2" id="KW-0489">Methyltransferase</keyword>
<dbReference type="STRING" id="1423755.FC40_GL000020"/>
<comment type="caution">
    <text evidence="2">The sequence shown here is derived from an EMBL/GenBank/DDBJ whole genome shotgun (WGS) entry which is preliminary data.</text>
</comment>
<dbReference type="InterPro" id="IPR038071">
    <property type="entry name" value="UROD/MetE-like_sf"/>
</dbReference>